<comment type="caution">
    <text evidence="1">The sequence shown here is derived from an EMBL/GenBank/DDBJ whole genome shotgun (WGS) entry which is preliminary data.</text>
</comment>
<evidence type="ECO:0000313" key="1">
    <source>
        <dbReference type="EMBL" id="TDD76465.1"/>
    </source>
</evidence>
<dbReference type="AlphaFoldDB" id="A0A4R5AVI7"/>
<dbReference type="RefSeq" id="WP_131909582.1">
    <property type="nucleotide sequence ID" value="NZ_SMFM01000003.1"/>
</dbReference>
<keyword evidence="2" id="KW-1185">Reference proteome</keyword>
<accession>A0A4R5AVI7</accession>
<dbReference type="OrthoDB" id="1454728at2"/>
<dbReference type="Proteomes" id="UP000295278">
    <property type="component" value="Unassembled WGS sequence"/>
</dbReference>
<dbReference type="EMBL" id="SMFM01000003">
    <property type="protein sequence ID" value="TDD76465.1"/>
    <property type="molecule type" value="Genomic_DNA"/>
</dbReference>
<reference evidence="1 2" key="1">
    <citation type="submission" date="2019-03" db="EMBL/GenBank/DDBJ databases">
        <title>Flavobacterium AT-3-2 sp. nov., isolated from arctic soil.</title>
        <authorList>
            <person name="Chaudhary D.K."/>
        </authorList>
    </citation>
    <scope>NUCLEOTIDE SEQUENCE [LARGE SCALE GENOMIC DNA]</scope>
    <source>
        <strain evidence="1 2">AT-3-2</strain>
    </source>
</reference>
<proteinExistence type="predicted"/>
<gene>
    <name evidence="1" type="ORF">E0F89_09615</name>
</gene>
<organism evidence="1 2">
    <name type="scientific">Flavobacterium caseinilyticum</name>
    <dbReference type="NCBI Taxonomy" id="2541732"/>
    <lineage>
        <taxon>Bacteria</taxon>
        <taxon>Pseudomonadati</taxon>
        <taxon>Bacteroidota</taxon>
        <taxon>Flavobacteriia</taxon>
        <taxon>Flavobacteriales</taxon>
        <taxon>Flavobacteriaceae</taxon>
        <taxon>Flavobacterium</taxon>
    </lineage>
</organism>
<sequence length="99" mass="11303">MIGSFAFANNSTINEKQLESLDNEKILDFKTSKKIDFATFKEMVSSGTLNIVSFEELDKSFLFIDDCGNEWIVEYDSMYYTPFTAFLTASEIIYEVTGC</sequence>
<protein>
    <submittedName>
        <fullName evidence="1">Uncharacterized protein</fullName>
    </submittedName>
</protein>
<name>A0A4R5AVI7_9FLAO</name>
<evidence type="ECO:0000313" key="2">
    <source>
        <dbReference type="Proteomes" id="UP000295278"/>
    </source>
</evidence>